<dbReference type="InterPro" id="IPR050776">
    <property type="entry name" value="Ank_Repeat/CDKN_Inhibitor"/>
</dbReference>
<dbReference type="EMBL" id="MDYQ01000264">
    <property type="protein sequence ID" value="PRP77450.1"/>
    <property type="molecule type" value="Genomic_DNA"/>
</dbReference>
<dbReference type="InterPro" id="IPR036770">
    <property type="entry name" value="Ankyrin_rpt-contain_sf"/>
</dbReference>
<dbReference type="SUPFAM" id="SSF48403">
    <property type="entry name" value="Ankyrin repeat"/>
    <property type="match status" value="1"/>
</dbReference>
<keyword evidence="2 3" id="KW-0040">ANK repeat</keyword>
<keyword evidence="4 5" id="KW-0539">Nucleus</keyword>
<dbReference type="Gene3D" id="1.25.40.20">
    <property type="entry name" value="Ankyrin repeat-containing domain"/>
    <property type="match status" value="1"/>
</dbReference>
<accession>A0A2P6N0K5</accession>
<protein>
    <recommendedName>
        <fullName evidence="7">Homeobox domain-containing protein</fullName>
    </recommendedName>
</protein>
<feature type="repeat" description="ANK" evidence="3">
    <location>
        <begin position="311"/>
        <end position="343"/>
    </location>
</feature>
<dbReference type="Gene3D" id="1.10.10.60">
    <property type="entry name" value="Homeodomain-like"/>
    <property type="match status" value="1"/>
</dbReference>
<evidence type="ECO:0000313" key="8">
    <source>
        <dbReference type="EMBL" id="PRP77450.1"/>
    </source>
</evidence>
<evidence type="ECO:0000313" key="9">
    <source>
        <dbReference type="Proteomes" id="UP000241769"/>
    </source>
</evidence>
<comment type="caution">
    <text evidence="8">The sequence shown here is derived from an EMBL/GenBank/DDBJ whole genome shotgun (WGS) entry which is preliminary data.</text>
</comment>
<dbReference type="PANTHER" id="PTHR24201:SF16">
    <property type="entry name" value="ANKYRIN-1-LIKE-RELATED"/>
    <property type="match status" value="1"/>
</dbReference>
<evidence type="ECO:0000256" key="5">
    <source>
        <dbReference type="RuleBase" id="RU000682"/>
    </source>
</evidence>
<evidence type="ECO:0000259" key="7">
    <source>
        <dbReference type="PROSITE" id="PS50071"/>
    </source>
</evidence>
<dbReference type="GO" id="GO:0005634">
    <property type="term" value="C:nucleus"/>
    <property type="evidence" value="ECO:0007669"/>
    <property type="project" value="UniProtKB-SubCell"/>
</dbReference>
<dbReference type="SMART" id="SM00389">
    <property type="entry name" value="HOX"/>
    <property type="match status" value="1"/>
</dbReference>
<dbReference type="OrthoDB" id="194358at2759"/>
<feature type="compositionally biased region" description="Basic and acidic residues" evidence="6">
    <location>
        <begin position="181"/>
        <end position="196"/>
    </location>
</feature>
<feature type="region of interest" description="Disordered" evidence="6">
    <location>
        <begin position="178"/>
        <end position="203"/>
    </location>
</feature>
<dbReference type="SMART" id="SM00248">
    <property type="entry name" value="ANK"/>
    <property type="match status" value="7"/>
</dbReference>
<proteinExistence type="predicted"/>
<dbReference type="PROSITE" id="PS50088">
    <property type="entry name" value="ANK_REPEAT"/>
    <property type="match status" value="4"/>
</dbReference>
<keyword evidence="1" id="KW-0677">Repeat</keyword>
<dbReference type="PROSITE" id="PS50297">
    <property type="entry name" value="ANK_REP_REGION"/>
    <property type="match status" value="4"/>
</dbReference>
<evidence type="ECO:0000256" key="3">
    <source>
        <dbReference type="PROSITE-ProRule" id="PRU00023"/>
    </source>
</evidence>
<dbReference type="PROSITE" id="PS50071">
    <property type="entry name" value="HOMEOBOX_2"/>
    <property type="match status" value="1"/>
</dbReference>
<reference evidence="8 9" key="1">
    <citation type="journal article" date="2018" name="Genome Biol. Evol.">
        <title>Multiple Roots of Fruiting Body Formation in Amoebozoa.</title>
        <authorList>
            <person name="Hillmann F."/>
            <person name="Forbes G."/>
            <person name="Novohradska S."/>
            <person name="Ferling I."/>
            <person name="Riege K."/>
            <person name="Groth M."/>
            <person name="Westermann M."/>
            <person name="Marz M."/>
            <person name="Spaller T."/>
            <person name="Winckler T."/>
            <person name="Schaap P."/>
            <person name="Glockner G."/>
        </authorList>
    </citation>
    <scope>NUCLEOTIDE SEQUENCE [LARGE SCALE GENOMIC DNA]</scope>
    <source>
        <strain evidence="8 9">Jena</strain>
    </source>
</reference>
<evidence type="ECO:0000256" key="6">
    <source>
        <dbReference type="SAM" id="MobiDB-lite"/>
    </source>
</evidence>
<comment type="subcellular location">
    <subcellularLocation>
        <location evidence="4 5">Nucleus</location>
    </subcellularLocation>
</comment>
<evidence type="ECO:0000256" key="1">
    <source>
        <dbReference type="ARBA" id="ARBA00022737"/>
    </source>
</evidence>
<dbReference type="AlphaFoldDB" id="A0A2P6N0K5"/>
<dbReference type="Proteomes" id="UP000241769">
    <property type="component" value="Unassembled WGS sequence"/>
</dbReference>
<keyword evidence="9" id="KW-1185">Reference proteome</keyword>
<organism evidence="8 9">
    <name type="scientific">Planoprotostelium fungivorum</name>
    <dbReference type="NCBI Taxonomy" id="1890364"/>
    <lineage>
        <taxon>Eukaryota</taxon>
        <taxon>Amoebozoa</taxon>
        <taxon>Evosea</taxon>
        <taxon>Variosea</taxon>
        <taxon>Cavosteliida</taxon>
        <taxon>Cavosteliaceae</taxon>
        <taxon>Planoprotostelium</taxon>
    </lineage>
</organism>
<dbReference type="SUPFAM" id="SSF46689">
    <property type="entry name" value="Homeodomain-like"/>
    <property type="match status" value="1"/>
</dbReference>
<keyword evidence="4 5" id="KW-0371">Homeobox</keyword>
<feature type="repeat" description="ANK" evidence="3">
    <location>
        <begin position="244"/>
        <end position="266"/>
    </location>
</feature>
<evidence type="ECO:0000256" key="2">
    <source>
        <dbReference type="ARBA" id="ARBA00023043"/>
    </source>
</evidence>
<dbReference type="Pfam" id="PF00046">
    <property type="entry name" value="Homeodomain"/>
    <property type="match status" value="1"/>
</dbReference>
<dbReference type="PANTHER" id="PTHR24201">
    <property type="entry name" value="ANK_REP_REGION DOMAIN-CONTAINING PROTEIN"/>
    <property type="match status" value="1"/>
</dbReference>
<dbReference type="Pfam" id="PF12796">
    <property type="entry name" value="Ank_2"/>
    <property type="match status" value="1"/>
</dbReference>
<dbReference type="InParanoid" id="A0A2P6N0K5"/>
<dbReference type="InterPro" id="IPR002110">
    <property type="entry name" value="Ankyrin_rpt"/>
</dbReference>
<dbReference type="InterPro" id="IPR001356">
    <property type="entry name" value="HD"/>
</dbReference>
<dbReference type="CDD" id="cd00086">
    <property type="entry name" value="homeodomain"/>
    <property type="match status" value="1"/>
</dbReference>
<keyword evidence="4 5" id="KW-0238">DNA-binding</keyword>
<dbReference type="STRING" id="1890364.A0A2P6N0K5"/>
<dbReference type="Pfam" id="PF13637">
    <property type="entry name" value="Ank_4"/>
    <property type="match status" value="1"/>
</dbReference>
<sequence length="453" mass="50454">MVWVPRGALRIVPCGAVVPFSLRTSVSVTGRGTEFHTSFERSCGRALFSGYSLKFTNARTKNENLIELLLSKSKSLSMNVAQLVTEGVDNTHTTNSETDNFVFKKRKMEDCMEISSPQLEGGEPNKRRRREQVPCQQKTYLETIFQTIQYPDAHLRQQLATRFGTSSRKIQIWFQNRRTKAKTDGQKPKKPLEKEIASSPSTSNFDRDVTPLLTYIKNGNIQEVKQLLGQCEPANFINTCDPQRGYSPLHMAAFYGFEDIARLLLSFESIHINIRDNDNYTPLHLCCLYRRTNIARMLLAAGAVPNAASTEGYTPLHAAALTGDLPTLRLLLEGGANADSTDVQGFSALAFCVREGHEELVSELLGHKAFNQLRTEGGDTLLHLACRANNIKGSLVARLVHSGLRLDTKNNDNITPLALLQSAGRQDVITLLEDCDHLTSFSRASPIQRDNIS</sequence>
<gene>
    <name evidence="8" type="ORF">PROFUN_14338</name>
</gene>
<feature type="domain" description="Homeobox" evidence="7">
    <location>
        <begin position="124"/>
        <end position="184"/>
    </location>
</feature>
<evidence type="ECO:0000256" key="4">
    <source>
        <dbReference type="PROSITE-ProRule" id="PRU00108"/>
    </source>
</evidence>
<dbReference type="InterPro" id="IPR009057">
    <property type="entry name" value="Homeodomain-like_sf"/>
</dbReference>
<feature type="DNA-binding region" description="Homeobox" evidence="4">
    <location>
        <begin position="126"/>
        <end position="185"/>
    </location>
</feature>
<dbReference type="GO" id="GO:0003677">
    <property type="term" value="F:DNA binding"/>
    <property type="evidence" value="ECO:0007669"/>
    <property type="project" value="UniProtKB-UniRule"/>
</dbReference>
<feature type="repeat" description="ANK" evidence="3">
    <location>
        <begin position="377"/>
        <end position="411"/>
    </location>
</feature>
<name>A0A2P6N0K5_9EUKA</name>
<feature type="repeat" description="ANK" evidence="3">
    <location>
        <begin position="278"/>
        <end position="310"/>
    </location>
</feature>